<dbReference type="FunCoup" id="A8WZW3">
    <property type="interactions" value="37"/>
</dbReference>
<feature type="region of interest" description="Disordered" evidence="6">
    <location>
        <begin position="334"/>
        <end position="362"/>
    </location>
</feature>
<dbReference type="InParanoid" id="A8WZW3"/>
<dbReference type="Gene3D" id="3.30.900.10">
    <property type="entry name" value="HORMA domain"/>
    <property type="match status" value="1"/>
</dbReference>
<sequence length="362" mass="40159">MAPPLEAEYDNSFINKSNDTVTDLVSYSKKNTIRKNKILQKWQKMFPSCVADVDQSSNFMTRAIFVVFSTILSRRKVLPDDYFAKNHITEKLKCSSLNFKNPEALNISQLLRVAGNAVKMGYLKELALVITEHEGDVDAIEVYSIKFHYFENGGVAATLNTTVDNNDLSPMEKLAALDYTGTPAVRDQLVMLVRSVIYLCEKVFTESLPKEFDANFRVDYTDSAPVNFRIDGFFDSSTFYTLPNEIQSATLGHLRPGHHAALVDCSSIYITDTYAAELSLKAHTDKVADKLGYSSDGLLYKSFSSDPNVSITSNGAVKNDSTVESLANSLAKNTTLTPMPAKSARAKDSSVRAAPYSKRTRK</sequence>
<dbReference type="WormBase" id="CBG05444">
    <property type="protein sequence ID" value="CBP07089"/>
    <property type="gene ID" value="WBGene00027893"/>
</dbReference>
<dbReference type="SUPFAM" id="SSF56019">
    <property type="entry name" value="The spindle assembly checkpoint protein mad2"/>
    <property type="match status" value="1"/>
</dbReference>
<dbReference type="PANTHER" id="PTHR48225:SF7">
    <property type="entry name" value="MEIOSIS-SPECIFIC PROTEIN HOP1"/>
    <property type="match status" value="1"/>
</dbReference>
<comment type="subcellular location">
    <subcellularLocation>
        <location evidence="2">Chromosome</location>
    </subcellularLocation>
    <subcellularLocation>
        <location evidence="1">Nucleus</location>
    </subcellularLocation>
</comment>
<dbReference type="GO" id="GO:0005694">
    <property type="term" value="C:chromosome"/>
    <property type="evidence" value="ECO:0007669"/>
    <property type="project" value="UniProtKB-SubCell"/>
</dbReference>
<keyword evidence="9" id="KW-1185">Reference proteome</keyword>
<evidence type="ECO:0000256" key="3">
    <source>
        <dbReference type="ARBA" id="ARBA00022454"/>
    </source>
</evidence>
<dbReference type="eggNOG" id="KOG4652">
    <property type="taxonomic scope" value="Eukaryota"/>
</dbReference>
<dbReference type="InterPro" id="IPR051294">
    <property type="entry name" value="HORMA_MeioticProgression"/>
</dbReference>
<evidence type="ECO:0000256" key="2">
    <source>
        <dbReference type="ARBA" id="ARBA00004286"/>
    </source>
</evidence>
<evidence type="ECO:0000313" key="10">
    <source>
        <dbReference type="WormBase" id="CBG05444"/>
    </source>
</evidence>
<dbReference type="EMBL" id="HE601369">
    <property type="protein sequence ID" value="CAP25923.2"/>
    <property type="molecule type" value="Genomic_DNA"/>
</dbReference>
<dbReference type="InterPro" id="IPR036570">
    <property type="entry name" value="HORMA_dom_sf"/>
</dbReference>
<dbReference type="GO" id="GO:0051321">
    <property type="term" value="P:meiotic cell cycle"/>
    <property type="evidence" value="ECO:0007669"/>
    <property type="project" value="UniProtKB-KW"/>
</dbReference>
<dbReference type="HOGENOM" id="CLU_790464_0_0_1"/>
<reference evidence="8 9" key="1">
    <citation type="journal article" date="2003" name="PLoS Biol.">
        <title>The genome sequence of Caenorhabditis briggsae: a platform for comparative genomics.</title>
        <authorList>
            <person name="Stein L.D."/>
            <person name="Bao Z."/>
            <person name="Blasiar D."/>
            <person name="Blumenthal T."/>
            <person name="Brent M.R."/>
            <person name="Chen N."/>
            <person name="Chinwalla A."/>
            <person name="Clarke L."/>
            <person name="Clee C."/>
            <person name="Coghlan A."/>
            <person name="Coulson A."/>
            <person name="D'Eustachio P."/>
            <person name="Fitch D.H."/>
            <person name="Fulton L.A."/>
            <person name="Fulton R.E."/>
            <person name="Griffiths-Jones S."/>
            <person name="Harris T.W."/>
            <person name="Hillier L.W."/>
            <person name="Kamath R."/>
            <person name="Kuwabara P.E."/>
            <person name="Mardis E.R."/>
            <person name="Marra M.A."/>
            <person name="Miner T.L."/>
            <person name="Minx P."/>
            <person name="Mullikin J.C."/>
            <person name="Plumb R.W."/>
            <person name="Rogers J."/>
            <person name="Schein J.E."/>
            <person name="Sohrmann M."/>
            <person name="Spieth J."/>
            <person name="Stajich J.E."/>
            <person name="Wei C."/>
            <person name="Willey D."/>
            <person name="Wilson R.K."/>
            <person name="Durbin R."/>
            <person name="Waterston R.H."/>
        </authorList>
    </citation>
    <scope>NUCLEOTIDE SEQUENCE [LARGE SCALE GENOMIC DNA]</scope>
    <source>
        <strain evidence="8 9">AF16</strain>
    </source>
</reference>
<keyword evidence="5" id="KW-0469">Meiosis</keyword>
<evidence type="ECO:0000313" key="9">
    <source>
        <dbReference type="Proteomes" id="UP000008549"/>
    </source>
</evidence>
<name>A8WZW3_CAEBR</name>
<keyword evidence="4" id="KW-0539">Nucleus</keyword>
<dbReference type="AlphaFoldDB" id="A8WZW3"/>
<evidence type="ECO:0000256" key="4">
    <source>
        <dbReference type="ARBA" id="ARBA00023242"/>
    </source>
</evidence>
<dbReference type="OMA" id="KSSNFMT"/>
<dbReference type="PANTHER" id="PTHR48225">
    <property type="entry name" value="HORMA DOMAIN-CONTAINING PROTEIN 1"/>
    <property type="match status" value="1"/>
</dbReference>
<gene>
    <name evidence="8" type="primary">Cbr-htp-2</name>
    <name evidence="10" type="ORF">CBG05444</name>
    <name evidence="8" type="ORF">CBG_05444</name>
</gene>
<protein>
    <submittedName>
        <fullName evidence="8">Protein CBR-HTP-2</fullName>
    </submittedName>
</protein>
<reference evidence="8 9" key="2">
    <citation type="journal article" date="2011" name="PLoS Genet.">
        <title>Caenorhabditis briggsae recombinant inbred line genotypes reveal inter-strain incompatibility and the evolution of recombination.</title>
        <authorList>
            <person name="Ross J.A."/>
            <person name="Koboldt D.C."/>
            <person name="Staisch J.E."/>
            <person name="Chamberlin H.M."/>
            <person name="Gupta B.P."/>
            <person name="Miller R.D."/>
            <person name="Baird S.E."/>
            <person name="Haag E.S."/>
        </authorList>
    </citation>
    <scope>NUCLEOTIDE SEQUENCE [LARGE SCALE GENOMIC DNA]</scope>
    <source>
        <strain evidence="8 9">AF16</strain>
    </source>
</reference>
<evidence type="ECO:0000259" key="7">
    <source>
        <dbReference type="PROSITE" id="PS50815"/>
    </source>
</evidence>
<feature type="domain" description="HORMA" evidence="7">
    <location>
        <begin position="54"/>
        <end position="265"/>
    </location>
</feature>
<proteinExistence type="predicted"/>
<dbReference type="GO" id="GO:0005634">
    <property type="term" value="C:nucleus"/>
    <property type="evidence" value="ECO:0007669"/>
    <property type="project" value="UniProtKB-SubCell"/>
</dbReference>
<dbReference type="CTD" id="8575568"/>
<keyword evidence="3" id="KW-0158">Chromosome</keyword>
<evidence type="ECO:0000256" key="5">
    <source>
        <dbReference type="ARBA" id="ARBA00023254"/>
    </source>
</evidence>
<evidence type="ECO:0000256" key="6">
    <source>
        <dbReference type="SAM" id="MobiDB-lite"/>
    </source>
</evidence>
<organism evidence="8 9">
    <name type="scientific">Caenorhabditis briggsae</name>
    <dbReference type="NCBI Taxonomy" id="6238"/>
    <lineage>
        <taxon>Eukaryota</taxon>
        <taxon>Metazoa</taxon>
        <taxon>Ecdysozoa</taxon>
        <taxon>Nematoda</taxon>
        <taxon>Chromadorea</taxon>
        <taxon>Rhabditida</taxon>
        <taxon>Rhabditina</taxon>
        <taxon>Rhabditomorpha</taxon>
        <taxon>Rhabditoidea</taxon>
        <taxon>Rhabditidae</taxon>
        <taxon>Peloderinae</taxon>
        <taxon>Caenorhabditis</taxon>
    </lineage>
</organism>
<evidence type="ECO:0000313" key="8">
    <source>
        <dbReference type="EMBL" id="CAP25923.2"/>
    </source>
</evidence>
<evidence type="ECO:0000256" key="1">
    <source>
        <dbReference type="ARBA" id="ARBA00004123"/>
    </source>
</evidence>
<dbReference type="Proteomes" id="UP000008549">
    <property type="component" value="Unassembled WGS sequence"/>
</dbReference>
<dbReference type="GeneID" id="8575568"/>
<dbReference type="InterPro" id="IPR003511">
    <property type="entry name" value="HORMA_dom"/>
</dbReference>
<accession>A8WZW3</accession>
<dbReference type="STRING" id="6238.A8WZW3"/>
<dbReference type="Pfam" id="PF02301">
    <property type="entry name" value="HORMA"/>
    <property type="match status" value="1"/>
</dbReference>
<dbReference type="KEGG" id="cbr:CBG_05444"/>
<dbReference type="PROSITE" id="PS50815">
    <property type="entry name" value="HORMA"/>
    <property type="match status" value="1"/>
</dbReference>
<dbReference type="RefSeq" id="XP_045092945.1">
    <property type="nucleotide sequence ID" value="XM_045235401.1"/>
</dbReference>